<reference evidence="9" key="1">
    <citation type="submission" date="2022-08" db="EMBL/GenBank/DDBJ databases">
        <title>Whole genome sequencing of non-tuberculosis mycobacteria type-strains.</title>
        <authorList>
            <person name="Igarashi Y."/>
            <person name="Osugi A."/>
            <person name="Mitarai S."/>
        </authorList>
    </citation>
    <scope>NUCLEOTIDE SEQUENCE</scope>
    <source>
        <strain evidence="9">JCM 16369</strain>
    </source>
</reference>
<dbReference type="EC" id="2.7.11.1" evidence="1"/>
<keyword evidence="6" id="KW-0067">ATP-binding</keyword>
<evidence type="ECO:0000256" key="5">
    <source>
        <dbReference type="ARBA" id="ARBA00022777"/>
    </source>
</evidence>
<dbReference type="RefSeq" id="WP_240180813.1">
    <property type="nucleotide sequence ID" value="NZ_CP092363.2"/>
</dbReference>
<keyword evidence="2" id="KW-0723">Serine/threonine-protein kinase</keyword>
<proteinExistence type="predicted"/>
<dbReference type="PROSITE" id="PS00108">
    <property type="entry name" value="PROTEIN_KINASE_ST"/>
    <property type="match status" value="1"/>
</dbReference>
<dbReference type="InterPro" id="IPR000719">
    <property type="entry name" value="Prot_kinase_dom"/>
</dbReference>
<accession>A0ABY3TXQ0</accession>
<dbReference type="PANTHER" id="PTHR43289:SF6">
    <property type="entry name" value="SERINE_THREONINE-PROTEIN KINASE NEKL-3"/>
    <property type="match status" value="1"/>
</dbReference>
<dbReference type="Gene3D" id="1.10.510.10">
    <property type="entry name" value="Transferase(Phosphotransferase) domain 1"/>
    <property type="match status" value="1"/>
</dbReference>
<keyword evidence="9" id="KW-0614">Plasmid</keyword>
<evidence type="ECO:0000313" key="9">
    <source>
        <dbReference type="EMBL" id="ULN44860.1"/>
    </source>
</evidence>
<keyword evidence="4" id="KW-0547">Nucleotide-binding</keyword>
<dbReference type="Gene3D" id="3.30.200.20">
    <property type="entry name" value="Phosphorylase Kinase, domain 1"/>
    <property type="match status" value="1"/>
</dbReference>
<dbReference type="SUPFAM" id="SSF56112">
    <property type="entry name" value="Protein kinase-like (PK-like)"/>
    <property type="match status" value="1"/>
</dbReference>
<dbReference type="Pfam" id="PF00069">
    <property type="entry name" value="Pkinase"/>
    <property type="match status" value="1"/>
</dbReference>
<dbReference type="Proteomes" id="UP001055337">
    <property type="component" value="Plasmid unnamed"/>
</dbReference>
<organism evidence="9 10">
    <name type="scientific">Mycolicibacterium crocinum</name>
    <dbReference type="NCBI Taxonomy" id="388459"/>
    <lineage>
        <taxon>Bacteria</taxon>
        <taxon>Bacillati</taxon>
        <taxon>Actinomycetota</taxon>
        <taxon>Actinomycetes</taxon>
        <taxon>Mycobacteriales</taxon>
        <taxon>Mycobacteriaceae</taxon>
        <taxon>Mycolicibacterium</taxon>
    </lineage>
</organism>
<protein>
    <recommendedName>
        <fullName evidence="1">non-specific serine/threonine protein kinase</fullName>
        <ecNumber evidence="1">2.7.11.1</ecNumber>
    </recommendedName>
</protein>
<sequence length="684" mass="71597">MGGAVVLSPGSVFAGYRVECLLGAGGMGEVYRVAHPRLPRREAMKVLPADVSADQEYRQRFVREADLAASLWHPHIVGVHDRGECDAQLWITMDYVEGTDLGAQLRQRYPAGMPAHEVAAVIAAVAEALDYAHSRGLMHRDIKPANIMITTPTDGSPPRVLLTDFGIARNLNDISGLTMTNMTVGTVAYAAPEQLRGDDIDGRADQYALAATAYHLLTGTKLFDHSNPVAVISAHLSSPPPLPGQTRPDLAALDPILARALSKHPHQRFARCNDFATALTAQIADMTADPTATATPTQHAPTGAWPLAASPDLVGQPWQPTPPPPRDYRPAAPHRPSLDDHHVASLPAPVARRRSRLRTVTIAVIGLAVVTVATLVGVVTLSGGGGDAAPGSPSAAESARSVADRYLRALAAGDAATALALSASPPSDTRMLTAAVLREQLALTPITNISVATAPPGPGDDPEQVQYVVLGARFGDQPSQTRIAVRRNGDEWKLQATTATLSLSSNQSPTALLGAVSVWNVAVKPATAVPLFPGAVHISSTNPNIAITAPTKPLLLDALTSPPGPALQLTATLTDVGRKAVNDALDSWGRYCFHGEVSPPDCPKITRASANVVAGTVSVTGSGDFGDMTTKFDPQSLSVVVSGIVRWPATATVTSGTPNYTFPIPVQGTVDLGKNPAIYTPAPS</sequence>
<evidence type="ECO:0000256" key="7">
    <source>
        <dbReference type="SAM" id="MobiDB-lite"/>
    </source>
</evidence>
<dbReference type="InterPro" id="IPR008271">
    <property type="entry name" value="Ser/Thr_kinase_AS"/>
</dbReference>
<dbReference type="PANTHER" id="PTHR43289">
    <property type="entry name" value="MITOGEN-ACTIVATED PROTEIN KINASE KINASE KINASE 20-RELATED"/>
    <property type="match status" value="1"/>
</dbReference>
<evidence type="ECO:0000256" key="4">
    <source>
        <dbReference type="ARBA" id="ARBA00022741"/>
    </source>
</evidence>
<dbReference type="CDD" id="cd14014">
    <property type="entry name" value="STKc_PknB_like"/>
    <property type="match status" value="1"/>
</dbReference>
<feature type="region of interest" description="Disordered" evidence="7">
    <location>
        <begin position="290"/>
        <end position="347"/>
    </location>
</feature>
<evidence type="ECO:0000313" key="10">
    <source>
        <dbReference type="Proteomes" id="UP001055337"/>
    </source>
</evidence>
<name>A0ABY3TXQ0_9MYCO</name>
<dbReference type="PROSITE" id="PS50011">
    <property type="entry name" value="PROTEIN_KINASE_DOM"/>
    <property type="match status" value="1"/>
</dbReference>
<evidence type="ECO:0000256" key="2">
    <source>
        <dbReference type="ARBA" id="ARBA00022527"/>
    </source>
</evidence>
<feature type="domain" description="Protein kinase" evidence="8">
    <location>
        <begin position="16"/>
        <end position="280"/>
    </location>
</feature>
<evidence type="ECO:0000256" key="6">
    <source>
        <dbReference type="ARBA" id="ARBA00022840"/>
    </source>
</evidence>
<dbReference type="GO" id="GO:0016301">
    <property type="term" value="F:kinase activity"/>
    <property type="evidence" value="ECO:0007669"/>
    <property type="project" value="UniProtKB-KW"/>
</dbReference>
<feature type="compositionally biased region" description="Low complexity" evidence="7">
    <location>
        <begin position="290"/>
        <end position="304"/>
    </location>
</feature>
<gene>
    <name evidence="9" type="ORF">MI149_29750</name>
</gene>
<keyword evidence="10" id="KW-1185">Reference proteome</keyword>
<dbReference type="InterPro" id="IPR011009">
    <property type="entry name" value="Kinase-like_dom_sf"/>
</dbReference>
<evidence type="ECO:0000256" key="3">
    <source>
        <dbReference type="ARBA" id="ARBA00022679"/>
    </source>
</evidence>
<dbReference type="SMART" id="SM00220">
    <property type="entry name" value="S_TKc"/>
    <property type="match status" value="1"/>
</dbReference>
<keyword evidence="3" id="KW-0808">Transferase</keyword>
<dbReference type="EMBL" id="CP092363">
    <property type="protein sequence ID" value="ULN44860.1"/>
    <property type="molecule type" value="Genomic_DNA"/>
</dbReference>
<evidence type="ECO:0000256" key="1">
    <source>
        <dbReference type="ARBA" id="ARBA00012513"/>
    </source>
</evidence>
<geneLocation type="plasmid" evidence="9 10">
    <name>unnamed</name>
</geneLocation>
<keyword evidence="5 9" id="KW-0418">Kinase</keyword>
<evidence type="ECO:0000259" key="8">
    <source>
        <dbReference type="PROSITE" id="PS50011"/>
    </source>
</evidence>